<proteinExistence type="predicted"/>
<keyword evidence="2" id="KW-1185">Reference proteome</keyword>
<accession>A0A5M6IVF8</accession>
<sequence>MSERRRFTLERSCEGKVRFPSKTRAAEAHKRLRHERAFDAHQVYHCSFCGGWHMGHRFIVDAPVRRATSESWNWRRALIAAHEEMEAIHA</sequence>
<evidence type="ECO:0000313" key="2">
    <source>
        <dbReference type="Proteomes" id="UP000325255"/>
    </source>
</evidence>
<evidence type="ECO:0000313" key="1">
    <source>
        <dbReference type="EMBL" id="KAA5611827.1"/>
    </source>
</evidence>
<dbReference type="RefSeq" id="WP_150041061.1">
    <property type="nucleotide sequence ID" value="NZ_OW485605.1"/>
</dbReference>
<dbReference type="Proteomes" id="UP000325255">
    <property type="component" value="Unassembled WGS sequence"/>
</dbReference>
<organism evidence="1 2">
    <name type="scientific">Rhodovastum atsumiense</name>
    <dbReference type="NCBI Taxonomy" id="504468"/>
    <lineage>
        <taxon>Bacteria</taxon>
        <taxon>Pseudomonadati</taxon>
        <taxon>Pseudomonadota</taxon>
        <taxon>Alphaproteobacteria</taxon>
        <taxon>Acetobacterales</taxon>
        <taxon>Acetobacteraceae</taxon>
        <taxon>Rhodovastum</taxon>
    </lineage>
</organism>
<gene>
    <name evidence="1" type="ORF">F1189_12375</name>
</gene>
<reference evidence="1 2" key="1">
    <citation type="submission" date="2019-09" db="EMBL/GenBank/DDBJ databases">
        <title>Genome sequence of Rhodovastum atsumiense, a diverse member of the Acetobacteraceae family of non-sulfur purple photosynthetic bacteria.</title>
        <authorList>
            <person name="Meyer T."/>
            <person name="Kyndt J."/>
        </authorList>
    </citation>
    <scope>NUCLEOTIDE SEQUENCE [LARGE SCALE GENOMIC DNA]</scope>
    <source>
        <strain evidence="1 2">DSM 21279</strain>
    </source>
</reference>
<protein>
    <submittedName>
        <fullName evidence="1">Uncharacterized protein</fullName>
    </submittedName>
</protein>
<name>A0A5M6IVF8_9PROT</name>
<dbReference type="EMBL" id="VWPK01000017">
    <property type="protein sequence ID" value="KAA5611827.1"/>
    <property type="molecule type" value="Genomic_DNA"/>
</dbReference>
<dbReference type="OrthoDB" id="9182470at2"/>
<dbReference type="AlphaFoldDB" id="A0A5M6IVF8"/>
<comment type="caution">
    <text evidence="1">The sequence shown here is derived from an EMBL/GenBank/DDBJ whole genome shotgun (WGS) entry which is preliminary data.</text>
</comment>